<protein>
    <submittedName>
        <fullName evidence="2">Acetyltransferase</fullName>
    </submittedName>
</protein>
<dbReference type="InterPro" id="IPR031165">
    <property type="entry name" value="GNAT_YJDJ"/>
</dbReference>
<dbReference type="Gene3D" id="3.40.630.30">
    <property type="match status" value="1"/>
</dbReference>
<dbReference type="STRING" id="526226.Gbro_0995"/>
<evidence type="ECO:0000313" key="3">
    <source>
        <dbReference type="Proteomes" id="UP000001219"/>
    </source>
</evidence>
<dbReference type="HOGENOM" id="CLU_132888_0_0_11"/>
<reference evidence="2 3" key="2">
    <citation type="journal article" date="2010" name="Stand. Genomic Sci.">
        <title>Complete genome sequence of Gordonia bronchialis type strain (3410).</title>
        <authorList>
            <person name="Ivanova N."/>
            <person name="Sikorski J."/>
            <person name="Jando M."/>
            <person name="Lapidus A."/>
            <person name="Nolan M."/>
            <person name="Lucas S."/>
            <person name="Del Rio T.G."/>
            <person name="Tice H."/>
            <person name="Copeland A."/>
            <person name="Cheng J.F."/>
            <person name="Chen F."/>
            <person name="Bruce D."/>
            <person name="Goodwin L."/>
            <person name="Pitluck S."/>
            <person name="Mavromatis K."/>
            <person name="Ovchinnikova G."/>
            <person name="Pati A."/>
            <person name="Chen A."/>
            <person name="Palaniappan K."/>
            <person name="Land M."/>
            <person name="Hauser L."/>
            <person name="Chang Y.J."/>
            <person name="Jeffries C.D."/>
            <person name="Chain P."/>
            <person name="Saunders E."/>
            <person name="Han C."/>
            <person name="Detter J.C."/>
            <person name="Brettin T."/>
            <person name="Rohde M."/>
            <person name="Goker M."/>
            <person name="Bristow J."/>
            <person name="Eisen J.A."/>
            <person name="Markowitz V."/>
            <person name="Hugenholtz P."/>
            <person name="Klenk H.P."/>
            <person name="Kyrpides N.C."/>
        </authorList>
    </citation>
    <scope>NUCLEOTIDE SEQUENCE [LARGE SCALE GENOMIC DNA]</scope>
    <source>
        <strain evidence="3">ATCC 25592 / DSM 43247 / BCRC 13721 / JCM 3198 / KCTC 3076 / NBRC 16047 / NCTC 10667</strain>
    </source>
</reference>
<accession>D0L482</accession>
<gene>
    <name evidence="2" type="ordered locus">Gbro_0995</name>
</gene>
<dbReference type="OrthoDB" id="5405911at2"/>
<dbReference type="SUPFAM" id="SSF55729">
    <property type="entry name" value="Acyl-CoA N-acyltransferases (Nat)"/>
    <property type="match status" value="1"/>
</dbReference>
<dbReference type="PROSITE" id="PS51729">
    <property type="entry name" value="GNAT_YJDJ"/>
    <property type="match status" value="1"/>
</dbReference>
<reference evidence="3" key="1">
    <citation type="submission" date="2009-10" db="EMBL/GenBank/DDBJ databases">
        <title>The complete chromosome of Gordonia bronchialis DSM 43247.</title>
        <authorList>
            <consortium name="US DOE Joint Genome Institute (JGI-PGF)"/>
            <person name="Lucas S."/>
            <person name="Copeland A."/>
            <person name="Lapidus A."/>
            <person name="Glavina del Rio T."/>
            <person name="Dalin E."/>
            <person name="Tice H."/>
            <person name="Bruce D."/>
            <person name="Goodwin L."/>
            <person name="Pitluck S."/>
            <person name="Kyrpides N."/>
            <person name="Mavromatis K."/>
            <person name="Ivanova N."/>
            <person name="Ovchinnikova G."/>
            <person name="Saunders E."/>
            <person name="Brettin T."/>
            <person name="Detter J.C."/>
            <person name="Han C."/>
            <person name="Larimer F."/>
            <person name="Land M."/>
            <person name="Hauser L."/>
            <person name="Markowitz V."/>
            <person name="Cheng J.-F."/>
            <person name="Hugenholtz P."/>
            <person name="Woyke T."/>
            <person name="Wu D."/>
            <person name="Jando M."/>
            <person name="Schneider S."/>
            <person name="Goeker M."/>
            <person name="Klenk H.-P."/>
            <person name="Eisen J.A."/>
        </authorList>
    </citation>
    <scope>NUCLEOTIDE SEQUENCE [LARGE SCALE GENOMIC DNA]</scope>
    <source>
        <strain evidence="3">ATCC 25592 / DSM 43247 / BCRC 13721 / JCM 3198 / KCTC 3076 / NBRC 16047 / NCTC 10667</strain>
    </source>
</reference>
<sequence length="112" mass="12635">MADLGTLRINHSPAQERYEAVLTPDPSDREWGNTDDVVVGYVDYVSEPYQVVLTHTVIREQYSGHGYASQLVQSVLEDIRASGKQVVPVCSYVQRFIERHPEYADMAVPVPQ</sequence>
<dbReference type="InterPro" id="IPR045057">
    <property type="entry name" value="Gcn5-rel_NAT"/>
</dbReference>
<evidence type="ECO:0000259" key="1">
    <source>
        <dbReference type="PROSITE" id="PS51729"/>
    </source>
</evidence>
<dbReference type="KEGG" id="gbr:Gbro_0995"/>
<dbReference type="RefSeq" id="WP_012832885.1">
    <property type="nucleotide sequence ID" value="NC_013441.1"/>
</dbReference>
<dbReference type="Pfam" id="PF14542">
    <property type="entry name" value="Acetyltransf_CG"/>
    <property type="match status" value="1"/>
</dbReference>
<dbReference type="Proteomes" id="UP000001219">
    <property type="component" value="Chromosome"/>
</dbReference>
<dbReference type="eggNOG" id="COG2388">
    <property type="taxonomic scope" value="Bacteria"/>
</dbReference>
<dbReference type="InterPro" id="IPR016181">
    <property type="entry name" value="Acyl_CoA_acyltransferase"/>
</dbReference>
<name>D0L482_GORB4</name>
<keyword evidence="3" id="KW-1185">Reference proteome</keyword>
<proteinExistence type="predicted"/>
<dbReference type="EMBL" id="CP001802">
    <property type="protein sequence ID" value="ACY20306.1"/>
    <property type="molecule type" value="Genomic_DNA"/>
</dbReference>
<organism evidence="2 3">
    <name type="scientific">Gordonia bronchialis (strain ATCC 25592 / DSM 43247 / BCRC 13721 / JCM 3198 / KCTC 3076 / NBRC 16047 / NCTC 10667)</name>
    <name type="common">Rhodococcus bronchialis</name>
    <dbReference type="NCBI Taxonomy" id="526226"/>
    <lineage>
        <taxon>Bacteria</taxon>
        <taxon>Bacillati</taxon>
        <taxon>Actinomycetota</taxon>
        <taxon>Actinomycetes</taxon>
        <taxon>Mycobacteriales</taxon>
        <taxon>Gordoniaceae</taxon>
        <taxon>Gordonia</taxon>
    </lineage>
</organism>
<feature type="domain" description="N-acetyltransferase" evidence="1">
    <location>
        <begin position="22"/>
        <end position="108"/>
    </location>
</feature>
<dbReference type="PANTHER" id="PTHR31435">
    <property type="entry name" value="PROTEIN NATD1"/>
    <property type="match status" value="1"/>
</dbReference>
<dbReference type="PANTHER" id="PTHR31435:SF10">
    <property type="entry name" value="BSR4717 PROTEIN"/>
    <property type="match status" value="1"/>
</dbReference>
<evidence type="ECO:0000313" key="2">
    <source>
        <dbReference type="EMBL" id="ACY20306.1"/>
    </source>
</evidence>
<dbReference type="AlphaFoldDB" id="D0L482"/>